<dbReference type="Pfam" id="PF07217">
    <property type="entry name" value="Het-C"/>
    <property type="match status" value="1"/>
</dbReference>
<dbReference type="GeneID" id="54350979"/>
<evidence type="ECO:0000256" key="1">
    <source>
        <dbReference type="SAM" id="MobiDB-lite"/>
    </source>
</evidence>
<evidence type="ECO:0000313" key="4">
    <source>
        <dbReference type="Proteomes" id="UP000800082"/>
    </source>
</evidence>
<dbReference type="OrthoDB" id="2506204at2759"/>
<gene>
    <name evidence="3" type="ORF">M421DRAFT_422914</name>
</gene>
<feature type="signal peptide" evidence="2">
    <location>
        <begin position="1"/>
        <end position="27"/>
    </location>
</feature>
<dbReference type="AlphaFoldDB" id="A0A6A5RL20"/>
<protein>
    <submittedName>
        <fullName evidence="3">Het-C-domain-containing protein</fullName>
    </submittedName>
</protein>
<dbReference type="RefSeq" id="XP_033446489.1">
    <property type="nucleotide sequence ID" value="XM_033593311.1"/>
</dbReference>
<feature type="compositionally biased region" description="Basic and acidic residues" evidence="1">
    <location>
        <begin position="822"/>
        <end position="844"/>
    </location>
</feature>
<reference evidence="3" key="1">
    <citation type="journal article" date="2020" name="Stud. Mycol.">
        <title>101 Dothideomycetes genomes: a test case for predicting lifestyles and emergence of pathogens.</title>
        <authorList>
            <person name="Haridas S."/>
            <person name="Albert R."/>
            <person name="Binder M."/>
            <person name="Bloem J."/>
            <person name="Labutti K."/>
            <person name="Salamov A."/>
            <person name="Andreopoulos B."/>
            <person name="Baker S."/>
            <person name="Barry K."/>
            <person name="Bills G."/>
            <person name="Bluhm B."/>
            <person name="Cannon C."/>
            <person name="Castanera R."/>
            <person name="Culley D."/>
            <person name="Daum C."/>
            <person name="Ezra D."/>
            <person name="Gonzalez J."/>
            <person name="Henrissat B."/>
            <person name="Kuo A."/>
            <person name="Liang C."/>
            <person name="Lipzen A."/>
            <person name="Lutzoni F."/>
            <person name="Magnuson J."/>
            <person name="Mondo S."/>
            <person name="Nolan M."/>
            <person name="Ohm R."/>
            <person name="Pangilinan J."/>
            <person name="Park H.-J."/>
            <person name="Ramirez L."/>
            <person name="Alfaro M."/>
            <person name="Sun H."/>
            <person name="Tritt A."/>
            <person name="Yoshinaga Y."/>
            <person name="Zwiers L.-H."/>
            <person name="Turgeon B."/>
            <person name="Goodwin S."/>
            <person name="Spatafora J."/>
            <person name="Crous P."/>
            <person name="Grigoriev I."/>
        </authorList>
    </citation>
    <scope>NUCLEOTIDE SEQUENCE</scope>
    <source>
        <strain evidence="3">CBS 183.55</strain>
    </source>
</reference>
<feature type="chain" id="PRO_5025386613" evidence="2">
    <location>
        <begin position="28"/>
        <end position="991"/>
    </location>
</feature>
<accession>A0A6A5RL20</accession>
<feature type="compositionally biased region" description="Basic and acidic residues" evidence="1">
    <location>
        <begin position="921"/>
        <end position="932"/>
    </location>
</feature>
<dbReference type="InterPro" id="IPR052577">
    <property type="entry name" value="VWA7"/>
</dbReference>
<dbReference type="EMBL" id="ML978978">
    <property type="protein sequence ID" value="KAF1926237.1"/>
    <property type="molecule type" value="Genomic_DNA"/>
</dbReference>
<dbReference type="Proteomes" id="UP000800082">
    <property type="component" value="Unassembled WGS sequence"/>
</dbReference>
<feature type="compositionally biased region" description="Basic residues" evidence="1">
    <location>
        <begin position="845"/>
        <end position="858"/>
    </location>
</feature>
<feature type="compositionally biased region" description="Gly residues" evidence="1">
    <location>
        <begin position="968"/>
        <end position="983"/>
    </location>
</feature>
<sequence length="991" mass="110465">MPSGFTFSNIWLPCLLLLVFWARPTHAFGAGNIASLSSIEGQNWRHGDIEDTLLTLLISTRTGKKFSKMDVKRVYFGNWLRDYSQAVDVGTVKMVSAEAIRILLWVLGFLSFGYGTKEFEVTRDRLGCYRPEEHIDNPKDYADNLDARDYDRRLRGPVDERRELSVDERTGLKNYIASEDLGITTSAGMVRDLLRRCIDLGQRSGGRGADFHEALRLLGTATHCLEDYSAHSNYTELALIEMGERDIFPHVGRNARVQVREARKEVYPIVTGTFGGVDFLHSVCGEITDKTTQSELQELQSAITNADRTKNKSKIKDLLSQLPDGIFGGKDQANKADELEENANAAAIGNLHVTPKEPEAFTQQVGEMVKQIYPIMEFHDEIMQSISAFVEKIPVLPDLIEQVQDQVSIFVFSLLAPYVLPILDQVKTELEEGSSEVIASSREKQHIVFNDDESTDPTHSMLSKDHFSNLLNEPAGKIASAVLSWAVPQIVECWDGQADPEETISRIIDGVFHHPACLHGNVRGSDQCRNIMYGTVKSWWDSNSERSKDELRQKLSRRGVQNGDNHKPGVEDKGHGCGKPLGMANDFGNVKGGKGPSQVPIQQATDHVAKLASEAAGGGALGGLVGGLVAGVGGSLLGDAFGGNEKKTSSNQSYGQDGSYTQSYSESGHHEKQSYGDSERYGQAQYQQTQYSDGGRREEYRRQEQDQQGRSYGYQQKVETSSYSGGGGYERREERRVQSGNEWQSEERREGFDREGKYYNEEKERRGKSHKSKKDDSDDDDDSGGEDSYEKRQKKERKRREKEEKKRNKKKYGSGGEDSDGDADKRRSGSGEYRRRSRSREQEHRRKKSKSPSPKRHSGGYSQSHDVGGYGQERRYGEESQGGFGGRPESPGYGRPQEPPGYGRQESSGYGGDSGGFRGGRRGEESFGEDRMPGGFGGDDEPRQRGFGGEPPHGRREDDDEYGRRQEGGYGQQQGGYGGGGYGEESYDRRY</sequence>
<feature type="compositionally biased region" description="Gly residues" evidence="1">
    <location>
        <begin position="909"/>
        <end position="918"/>
    </location>
</feature>
<dbReference type="PANTHER" id="PTHR14905:SF11">
    <property type="entry name" value="TINC (EUROFUNG)"/>
    <property type="match status" value="1"/>
</dbReference>
<organism evidence="3 4">
    <name type="scientific">Didymella exigua CBS 183.55</name>
    <dbReference type="NCBI Taxonomy" id="1150837"/>
    <lineage>
        <taxon>Eukaryota</taxon>
        <taxon>Fungi</taxon>
        <taxon>Dikarya</taxon>
        <taxon>Ascomycota</taxon>
        <taxon>Pezizomycotina</taxon>
        <taxon>Dothideomycetes</taxon>
        <taxon>Pleosporomycetidae</taxon>
        <taxon>Pleosporales</taxon>
        <taxon>Pleosporineae</taxon>
        <taxon>Didymellaceae</taxon>
        <taxon>Didymella</taxon>
    </lineage>
</organism>
<feature type="compositionally biased region" description="Basic and acidic residues" evidence="1">
    <location>
        <begin position="694"/>
        <end position="707"/>
    </location>
</feature>
<evidence type="ECO:0000313" key="3">
    <source>
        <dbReference type="EMBL" id="KAF1926237.1"/>
    </source>
</evidence>
<proteinExistence type="predicted"/>
<feature type="compositionally biased region" description="Acidic residues" evidence="1">
    <location>
        <begin position="777"/>
        <end position="787"/>
    </location>
</feature>
<evidence type="ECO:0000256" key="2">
    <source>
        <dbReference type="SAM" id="SignalP"/>
    </source>
</evidence>
<feature type="region of interest" description="Disordered" evidence="1">
    <location>
        <begin position="645"/>
        <end position="991"/>
    </location>
</feature>
<feature type="region of interest" description="Disordered" evidence="1">
    <location>
        <begin position="555"/>
        <end position="600"/>
    </location>
</feature>
<feature type="compositionally biased region" description="Basic and acidic residues" evidence="1">
    <location>
        <begin position="952"/>
        <end position="967"/>
    </location>
</feature>
<feature type="compositionally biased region" description="Basic and acidic residues" evidence="1">
    <location>
        <begin position="667"/>
        <end position="680"/>
    </location>
</feature>
<dbReference type="PANTHER" id="PTHR14905">
    <property type="entry name" value="NG37"/>
    <property type="match status" value="1"/>
</dbReference>
<name>A0A6A5RL20_9PLEO</name>
<dbReference type="InterPro" id="IPR010816">
    <property type="entry name" value="Het-C"/>
</dbReference>
<feature type="compositionally biased region" description="Basic and acidic residues" evidence="1">
    <location>
        <begin position="564"/>
        <end position="575"/>
    </location>
</feature>
<feature type="compositionally biased region" description="Polar residues" evidence="1">
    <location>
        <begin position="649"/>
        <end position="666"/>
    </location>
</feature>
<keyword evidence="4" id="KW-1185">Reference proteome</keyword>
<keyword evidence="2" id="KW-0732">Signal</keyword>
<feature type="compositionally biased region" description="Basic and acidic residues" evidence="1">
    <location>
        <begin position="745"/>
        <end position="765"/>
    </location>
</feature>